<organism evidence="2 3">
    <name type="scientific">Pogonophryne albipinna</name>
    <dbReference type="NCBI Taxonomy" id="1090488"/>
    <lineage>
        <taxon>Eukaryota</taxon>
        <taxon>Metazoa</taxon>
        <taxon>Chordata</taxon>
        <taxon>Craniata</taxon>
        <taxon>Vertebrata</taxon>
        <taxon>Euteleostomi</taxon>
        <taxon>Actinopterygii</taxon>
        <taxon>Neopterygii</taxon>
        <taxon>Teleostei</taxon>
        <taxon>Neoteleostei</taxon>
        <taxon>Acanthomorphata</taxon>
        <taxon>Eupercaria</taxon>
        <taxon>Perciformes</taxon>
        <taxon>Notothenioidei</taxon>
        <taxon>Pogonophryne</taxon>
    </lineage>
</organism>
<dbReference type="EMBL" id="JAPTMU010000001">
    <property type="protein sequence ID" value="KAJ4949541.1"/>
    <property type="molecule type" value="Genomic_DNA"/>
</dbReference>
<gene>
    <name evidence="2" type="ORF">JOQ06_021052</name>
</gene>
<sequence length="77" mass="9114">MLKRSLHLHPFLDCLDVHVHFPELGTGQEGCLSEESTKHFKAAEDWQRQRDDCRDREGEAAHEKRAFREGKKERQQK</sequence>
<accession>A0AAD6BR78</accession>
<evidence type="ECO:0000313" key="2">
    <source>
        <dbReference type="EMBL" id="KAJ4949541.1"/>
    </source>
</evidence>
<evidence type="ECO:0000313" key="3">
    <source>
        <dbReference type="Proteomes" id="UP001219934"/>
    </source>
</evidence>
<feature type="non-terminal residue" evidence="2">
    <location>
        <position position="1"/>
    </location>
</feature>
<proteinExistence type="predicted"/>
<name>A0AAD6BR78_9TELE</name>
<evidence type="ECO:0000256" key="1">
    <source>
        <dbReference type="SAM" id="MobiDB-lite"/>
    </source>
</evidence>
<feature type="region of interest" description="Disordered" evidence="1">
    <location>
        <begin position="42"/>
        <end position="77"/>
    </location>
</feature>
<reference evidence="2" key="1">
    <citation type="submission" date="2022-11" db="EMBL/GenBank/DDBJ databases">
        <title>Chromosome-level genome of Pogonophryne albipinna.</title>
        <authorList>
            <person name="Jo E."/>
        </authorList>
    </citation>
    <scope>NUCLEOTIDE SEQUENCE</scope>
    <source>
        <strain evidence="2">SGF0006</strain>
        <tissue evidence="2">Muscle</tissue>
    </source>
</reference>
<comment type="caution">
    <text evidence="2">The sequence shown here is derived from an EMBL/GenBank/DDBJ whole genome shotgun (WGS) entry which is preliminary data.</text>
</comment>
<dbReference type="AlphaFoldDB" id="A0AAD6BR78"/>
<keyword evidence="3" id="KW-1185">Reference proteome</keyword>
<dbReference type="Proteomes" id="UP001219934">
    <property type="component" value="Unassembled WGS sequence"/>
</dbReference>
<protein>
    <submittedName>
        <fullName evidence="2">Uncharacterized protein</fullName>
    </submittedName>
</protein>